<keyword evidence="7 14" id="KW-0418">Kinase</keyword>
<dbReference type="Gene3D" id="3.30.70.560">
    <property type="entry name" value="7,8-Dihydro-6-hydroxymethylpterin-pyrophosphokinase HPPK"/>
    <property type="match status" value="1"/>
</dbReference>
<organism evidence="14 15">
    <name type="scientific">Hallella bergensis DSM 17361</name>
    <dbReference type="NCBI Taxonomy" id="585502"/>
    <lineage>
        <taxon>Bacteria</taxon>
        <taxon>Pseudomonadati</taxon>
        <taxon>Bacteroidota</taxon>
        <taxon>Bacteroidia</taxon>
        <taxon>Bacteroidales</taxon>
        <taxon>Prevotellaceae</taxon>
        <taxon>Hallella</taxon>
    </lineage>
</organism>
<evidence type="ECO:0000259" key="13">
    <source>
        <dbReference type="Pfam" id="PF01288"/>
    </source>
</evidence>
<dbReference type="HOGENOM" id="CLU_097916_4_1_10"/>
<evidence type="ECO:0000256" key="6">
    <source>
        <dbReference type="ARBA" id="ARBA00022741"/>
    </source>
</evidence>
<evidence type="ECO:0000256" key="2">
    <source>
        <dbReference type="ARBA" id="ARBA00005810"/>
    </source>
</evidence>
<dbReference type="GO" id="GO:0003848">
    <property type="term" value="F:2-amino-4-hydroxy-6-hydroxymethyldihydropteridine diphosphokinase activity"/>
    <property type="evidence" value="ECO:0007669"/>
    <property type="project" value="UniProtKB-EC"/>
</dbReference>
<accession>D1PV00</accession>
<proteinExistence type="inferred from homology"/>
<evidence type="ECO:0000256" key="11">
    <source>
        <dbReference type="ARBA" id="ARBA00029766"/>
    </source>
</evidence>
<evidence type="ECO:0000313" key="15">
    <source>
        <dbReference type="Proteomes" id="UP000003160"/>
    </source>
</evidence>
<gene>
    <name evidence="14" type="ORF">HMPREF0645_0785</name>
</gene>
<comment type="function">
    <text evidence="10">Catalyzes the transfer of pyrophosphate from adenosine triphosphate (ATP) to 6-hydroxymethyl-7,8-dihydropterin, an enzymatic step in folate biosynthesis pathway.</text>
</comment>
<evidence type="ECO:0000256" key="1">
    <source>
        <dbReference type="ARBA" id="ARBA00005051"/>
    </source>
</evidence>
<dbReference type="OrthoDB" id="1082296at2"/>
<evidence type="ECO:0000256" key="10">
    <source>
        <dbReference type="ARBA" id="ARBA00029409"/>
    </source>
</evidence>
<dbReference type="SUPFAM" id="SSF55083">
    <property type="entry name" value="6-hydroxymethyl-7,8-dihydropterin pyrophosphokinase, HPPK"/>
    <property type="match status" value="1"/>
</dbReference>
<keyword evidence="8" id="KW-0067">ATP-binding</keyword>
<comment type="pathway">
    <text evidence="1">Cofactor biosynthesis; tetrahydrofolate biosynthesis; 2-amino-4-hydroxy-6-hydroxymethyl-7,8-dihydropteridine diphosphate from 7,8-dihydroneopterin triphosphate: step 4/4.</text>
</comment>
<dbReference type="EC" id="2.7.6.3" evidence="3"/>
<dbReference type="PANTHER" id="PTHR43071">
    <property type="entry name" value="2-AMINO-4-HYDROXY-6-HYDROXYMETHYLDIHYDROPTERIDINE PYROPHOSPHOKINASE"/>
    <property type="match status" value="1"/>
</dbReference>
<evidence type="ECO:0000256" key="7">
    <source>
        <dbReference type="ARBA" id="ARBA00022777"/>
    </source>
</evidence>
<dbReference type="GO" id="GO:0046654">
    <property type="term" value="P:tetrahydrofolate biosynthetic process"/>
    <property type="evidence" value="ECO:0007669"/>
    <property type="project" value="UniProtKB-UniPathway"/>
</dbReference>
<keyword evidence="6" id="KW-0547">Nucleotide-binding</keyword>
<reference evidence="14 15" key="1">
    <citation type="submission" date="2009-10" db="EMBL/GenBank/DDBJ databases">
        <authorList>
            <person name="Qin X."/>
            <person name="Bachman B."/>
            <person name="Battles P."/>
            <person name="Bell A."/>
            <person name="Bess C."/>
            <person name="Bickham C."/>
            <person name="Chaboub L."/>
            <person name="Chen D."/>
            <person name="Coyle M."/>
            <person name="Deiros D.R."/>
            <person name="Dinh H."/>
            <person name="Forbes L."/>
            <person name="Fowler G."/>
            <person name="Francisco L."/>
            <person name="Fu Q."/>
            <person name="Gubbala S."/>
            <person name="Hale W."/>
            <person name="Han Y."/>
            <person name="Hemphill L."/>
            <person name="Highlander S.K."/>
            <person name="Hirani K."/>
            <person name="Hogues M."/>
            <person name="Jackson L."/>
            <person name="Jakkamsetti A."/>
            <person name="Javaid M."/>
            <person name="Jiang H."/>
            <person name="Korchina V."/>
            <person name="Kovar C."/>
            <person name="Lara F."/>
            <person name="Lee S."/>
            <person name="Mata R."/>
            <person name="Mathew T."/>
            <person name="Moen C."/>
            <person name="Morales K."/>
            <person name="Munidasa M."/>
            <person name="Nazareth L."/>
            <person name="Ngo R."/>
            <person name="Nguyen L."/>
            <person name="Okwuonu G."/>
            <person name="Ongeri F."/>
            <person name="Patil S."/>
            <person name="Petrosino J."/>
            <person name="Pham C."/>
            <person name="Pham P."/>
            <person name="Pu L.-L."/>
            <person name="Puazo M."/>
            <person name="Raj R."/>
            <person name="Reid J."/>
            <person name="Rouhana J."/>
            <person name="Saada N."/>
            <person name="Shang Y."/>
            <person name="Simmons D."/>
            <person name="Thornton R."/>
            <person name="Warren J."/>
            <person name="Weissenberger G."/>
            <person name="Zhang J."/>
            <person name="Zhang L."/>
            <person name="Zhou C."/>
            <person name="Zhu D."/>
            <person name="Muzny D."/>
            <person name="Worley K."/>
            <person name="Gibbs R."/>
        </authorList>
    </citation>
    <scope>NUCLEOTIDE SEQUENCE [LARGE SCALE GENOMIC DNA]</scope>
    <source>
        <strain evidence="14 15">DSM 17361</strain>
    </source>
</reference>
<dbReference type="GO" id="GO:0005524">
    <property type="term" value="F:ATP binding"/>
    <property type="evidence" value="ECO:0007669"/>
    <property type="project" value="UniProtKB-KW"/>
</dbReference>
<dbReference type="GO" id="GO:0016301">
    <property type="term" value="F:kinase activity"/>
    <property type="evidence" value="ECO:0007669"/>
    <property type="project" value="UniProtKB-KW"/>
</dbReference>
<evidence type="ECO:0000256" key="12">
    <source>
        <dbReference type="ARBA" id="ARBA00033413"/>
    </source>
</evidence>
<dbReference type="InterPro" id="IPR000550">
    <property type="entry name" value="Hppk"/>
</dbReference>
<evidence type="ECO:0000256" key="5">
    <source>
        <dbReference type="ARBA" id="ARBA00022679"/>
    </source>
</evidence>
<dbReference type="RefSeq" id="WP_007172899.1">
    <property type="nucleotide sequence ID" value="NZ_GG704780.1"/>
</dbReference>
<keyword evidence="5 14" id="KW-0808">Transferase</keyword>
<evidence type="ECO:0000313" key="14">
    <source>
        <dbReference type="EMBL" id="EFA44720.1"/>
    </source>
</evidence>
<comment type="caution">
    <text evidence="14">The sequence shown here is derived from an EMBL/GenBank/DDBJ whole genome shotgun (WGS) entry which is preliminary data.</text>
</comment>
<dbReference type="AlphaFoldDB" id="D1PV00"/>
<evidence type="ECO:0000256" key="9">
    <source>
        <dbReference type="ARBA" id="ARBA00022909"/>
    </source>
</evidence>
<feature type="domain" description="7,8-dihydro-6-hydroxymethylpterin-pyrophosphokinase" evidence="13">
    <location>
        <begin position="8"/>
        <end position="122"/>
    </location>
</feature>
<dbReference type="Pfam" id="PF01288">
    <property type="entry name" value="HPPK"/>
    <property type="match status" value="1"/>
</dbReference>
<evidence type="ECO:0000256" key="3">
    <source>
        <dbReference type="ARBA" id="ARBA00013253"/>
    </source>
</evidence>
<dbReference type="eggNOG" id="COG0801">
    <property type="taxonomic scope" value="Bacteria"/>
</dbReference>
<dbReference type="GO" id="GO:0046656">
    <property type="term" value="P:folic acid biosynthetic process"/>
    <property type="evidence" value="ECO:0007669"/>
    <property type="project" value="UniProtKB-KW"/>
</dbReference>
<evidence type="ECO:0000256" key="8">
    <source>
        <dbReference type="ARBA" id="ARBA00022840"/>
    </source>
</evidence>
<sequence>MNKYSVILCLGSNVDQADHIDYARRILSERFDNVRLTRNLWTEPVGPSPARYLNCLAAFDTKLSYSDLNSMLKGIEREMGRNAEDKAEHLVKIDIDILKYDHTPYHLQDWERSYVKQLMKEIRGNYNS</sequence>
<dbReference type="InterPro" id="IPR035907">
    <property type="entry name" value="Hppk_sf"/>
</dbReference>
<dbReference type="UniPathway" id="UPA00077">
    <property type="reaction ID" value="UER00155"/>
</dbReference>
<dbReference type="EMBL" id="ACKS01000034">
    <property type="protein sequence ID" value="EFA44720.1"/>
    <property type="molecule type" value="Genomic_DNA"/>
</dbReference>
<protein>
    <recommendedName>
        <fullName evidence="4">2-amino-4-hydroxy-6-hydroxymethyldihydropteridine pyrophosphokinase</fullName>
        <ecNumber evidence="3">2.7.6.3</ecNumber>
    </recommendedName>
    <alternativeName>
        <fullName evidence="11">6-hydroxymethyl-7,8-dihydropterin pyrophosphokinase</fullName>
    </alternativeName>
    <alternativeName>
        <fullName evidence="12">7,8-dihydro-6-hydroxymethylpterin-pyrophosphokinase</fullName>
    </alternativeName>
</protein>
<comment type="similarity">
    <text evidence="2">Belongs to the HPPK family.</text>
</comment>
<keyword evidence="9" id="KW-0289">Folate biosynthesis</keyword>
<dbReference type="PANTHER" id="PTHR43071:SF1">
    <property type="entry name" value="2-AMINO-4-HYDROXY-6-HYDROXYMETHYLDIHYDROPTERIDINE PYROPHOSPHOKINASE"/>
    <property type="match status" value="1"/>
</dbReference>
<name>D1PV00_9BACT</name>
<evidence type="ECO:0000256" key="4">
    <source>
        <dbReference type="ARBA" id="ARBA00016218"/>
    </source>
</evidence>
<keyword evidence="15" id="KW-1185">Reference proteome</keyword>
<dbReference type="Proteomes" id="UP000003160">
    <property type="component" value="Unassembled WGS sequence"/>
</dbReference>